<feature type="compositionally biased region" description="Polar residues" evidence="1">
    <location>
        <begin position="146"/>
        <end position="158"/>
    </location>
</feature>
<dbReference type="Proteomes" id="UP000886523">
    <property type="component" value="Unassembled WGS sequence"/>
</dbReference>
<feature type="region of interest" description="Disordered" evidence="1">
    <location>
        <begin position="1"/>
        <end position="236"/>
    </location>
</feature>
<feature type="compositionally biased region" description="Basic and acidic residues" evidence="1">
    <location>
        <begin position="60"/>
        <end position="72"/>
    </location>
</feature>
<accession>A0A9P6BBT5</accession>
<evidence type="ECO:0008006" key="4">
    <source>
        <dbReference type="Google" id="ProtNLM"/>
    </source>
</evidence>
<feature type="compositionally biased region" description="Pro residues" evidence="1">
    <location>
        <begin position="224"/>
        <end position="233"/>
    </location>
</feature>
<dbReference type="PANTHER" id="PTHR13621:SF2">
    <property type="entry name" value="PROLINE-RICH PROTEIN PRCC"/>
    <property type="match status" value="1"/>
</dbReference>
<feature type="region of interest" description="Disordered" evidence="1">
    <location>
        <begin position="268"/>
        <end position="329"/>
    </location>
</feature>
<organism evidence="2 3">
    <name type="scientific">Hydnum rufescens UP504</name>
    <dbReference type="NCBI Taxonomy" id="1448309"/>
    <lineage>
        <taxon>Eukaryota</taxon>
        <taxon>Fungi</taxon>
        <taxon>Dikarya</taxon>
        <taxon>Basidiomycota</taxon>
        <taxon>Agaricomycotina</taxon>
        <taxon>Agaricomycetes</taxon>
        <taxon>Cantharellales</taxon>
        <taxon>Hydnaceae</taxon>
        <taxon>Hydnum</taxon>
    </lineage>
</organism>
<dbReference type="PANTHER" id="PTHR13621">
    <property type="entry name" value="PROLINE-RICH PROTEIN PRCC"/>
    <property type="match status" value="1"/>
</dbReference>
<evidence type="ECO:0000256" key="1">
    <source>
        <dbReference type="SAM" id="MobiDB-lite"/>
    </source>
</evidence>
<protein>
    <recommendedName>
        <fullName evidence="4">Mitotic checkpoint regulator, MAD2B-interacting-domain-containing protein</fullName>
    </recommendedName>
</protein>
<keyword evidence="3" id="KW-1185">Reference proteome</keyword>
<dbReference type="Pfam" id="PF10253">
    <property type="entry name" value="PRCC"/>
    <property type="match status" value="1"/>
</dbReference>
<dbReference type="AlphaFoldDB" id="A0A9P6BBT5"/>
<feature type="region of interest" description="Disordered" evidence="1">
    <location>
        <begin position="367"/>
        <end position="395"/>
    </location>
</feature>
<name>A0A9P6BBT5_9AGAM</name>
<feature type="compositionally biased region" description="Low complexity" evidence="1">
    <location>
        <begin position="31"/>
        <end position="48"/>
    </location>
</feature>
<evidence type="ECO:0000313" key="2">
    <source>
        <dbReference type="EMBL" id="KAF9521114.1"/>
    </source>
</evidence>
<dbReference type="EMBL" id="MU128909">
    <property type="protein sequence ID" value="KAF9521114.1"/>
    <property type="molecule type" value="Genomic_DNA"/>
</dbReference>
<proteinExistence type="predicted"/>
<feature type="compositionally biased region" description="Polar residues" evidence="1">
    <location>
        <begin position="21"/>
        <end position="30"/>
    </location>
</feature>
<dbReference type="OrthoDB" id="2555634at2759"/>
<dbReference type="InterPro" id="IPR018800">
    <property type="entry name" value="PRCC"/>
</dbReference>
<feature type="compositionally biased region" description="Acidic residues" evidence="1">
    <location>
        <begin position="1"/>
        <end position="12"/>
    </location>
</feature>
<feature type="compositionally biased region" description="Low complexity" evidence="1">
    <location>
        <begin position="99"/>
        <end position="112"/>
    </location>
</feature>
<feature type="compositionally biased region" description="Low complexity" evidence="1">
    <location>
        <begin position="186"/>
        <end position="202"/>
    </location>
</feature>
<comment type="caution">
    <text evidence="2">The sequence shown here is derived from an EMBL/GenBank/DDBJ whole genome shotgun (WGS) entry which is preliminary data.</text>
</comment>
<gene>
    <name evidence="2" type="ORF">BS47DRAFT_1335215</name>
</gene>
<dbReference type="GO" id="GO:0005634">
    <property type="term" value="C:nucleus"/>
    <property type="evidence" value="ECO:0007669"/>
    <property type="project" value="TreeGrafter"/>
</dbReference>
<reference evidence="2" key="1">
    <citation type="journal article" date="2020" name="Nat. Commun.">
        <title>Large-scale genome sequencing of mycorrhizal fungi provides insights into the early evolution of symbiotic traits.</title>
        <authorList>
            <person name="Miyauchi S."/>
            <person name="Kiss E."/>
            <person name="Kuo A."/>
            <person name="Drula E."/>
            <person name="Kohler A."/>
            <person name="Sanchez-Garcia M."/>
            <person name="Morin E."/>
            <person name="Andreopoulos B."/>
            <person name="Barry K.W."/>
            <person name="Bonito G."/>
            <person name="Buee M."/>
            <person name="Carver A."/>
            <person name="Chen C."/>
            <person name="Cichocki N."/>
            <person name="Clum A."/>
            <person name="Culley D."/>
            <person name="Crous P.W."/>
            <person name="Fauchery L."/>
            <person name="Girlanda M."/>
            <person name="Hayes R.D."/>
            <person name="Keri Z."/>
            <person name="LaButti K."/>
            <person name="Lipzen A."/>
            <person name="Lombard V."/>
            <person name="Magnuson J."/>
            <person name="Maillard F."/>
            <person name="Murat C."/>
            <person name="Nolan M."/>
            <person name="Ohm R.A."/>
            <person name="Pangilinan J."/>
            <person name="Pereira M.F."/>
            <person name="Perotto S."/>
            <person name="Peter M."/>
            <person name="Pfister S."/>
            <person name="Riley R."/>
            <person name="Sitrit Y."/>
            <person name="Stielow J.B."/>
            <person name="Szollosi G."/>
            <person name="Zifcakova L."/>
            <person name="Stursova M."/>
            <person name="Spatafora J.W."/>
            <person name="Tedersoo L."/>
            <person name="Vaario L.M."/>
            <person name="Yamada A."/>
            <person name="Yan M."/>
            <person name="Wang P."/>
            <person name="Xu J."/>
            <person name="Bruns T."/>
            <person name="Baldrian P."/>
            <person name="Vilgalys R."/>
            <person name="Dunand C."/>
            <person name="Henrissat B."/>
            <person name="Grigoriev I.V."/>
            <person name="Hibbett D."/>
            <person name="Nagy L.G."/>
            <person name="Martin F.M."/>
        </authorList>
    </citation>
    <scope>NUCLEOTIDE SEQUENCE</scope>
    <source>
        <strain evidence="2">UP504</strain>
    </source>
</reference>
<evidence type="ECO:0000313" key="3">
    <source>
        <dbReference type="Proteomes" id="UP000886523"/>
    </source>
</evidence>
<sequence length="395" mass="41952">MLVDYGSDDDSGSDAGPSPSLSKPSIMTPFTSKPTAQATTSPTSASSSGFQLPPPKSNTRRRDGPVKIKVEAPKPSSEDDGPIISRKQRVDQSSVRTMGAGASSLLSNASCAKDGAEDECRTTQIHSSSRRRCQADSSKPKAEDSTLATSFMPSSISRNKPKVLPKQSSTGSKLPAPATDFFSLGPIASSSAPVSSLSSTPPMASKPEPPSTSISSAPVVTEYQPPPPTPTDPYPGYYEKPSGEWAAYDPAYYKSFWDAWQHEANDVGPAADAVRGKRKERGWEGLDDDAEAAMPNVDASEEMKRGQIAQREAQKNLTGGPSAASLVDPAAAPRMNIKAKSVGRARQKGQLSSLLVEAYENRAVIEERIAAGRRNRKEAGNKYGKPRSNNSQSCC</sequence>